<feature type="transmembrane region" description="Helical" evidence="8">
    <location>
        <begin position="181"/>
        <end position="201"/>
    </location>
</feature>
<feature type="transmembrane region" description="Helical" evidence="8">
    <location>
        <begin position="100"/>
        <end position="123"/>
    </location>
</feature>
<evidence type="ECO:0000256" key="2">
    <source>
        <dbReference type="ARBA" id="ARBA00022692"/>
    </source>
</evidence>
<feature type="transmembrane region" description="Helical" evidence="8">
    <location>
        <begin position="303"/>
        <end position="327"/>
    </location>
</feature>
<keyword evidence="2 8" id="KW-0812">Transmembrane</keyword>
<keyword evidence="6" id="KW-0675">Receptor</keyword>
<evidence type="ECO:0000313" key="11">
    <source>
        <dbReference type="EMBL" id="CAF1633925.1"/>
    </source>
</evidence>
<dbReference type="InterPro" id="IPR000276">
    <property type="entry name" value="GPCR_Rhodpsn"/>
</dbReference>
<dbReference type="OrthoDB" id="9996086at2759"/>
<feature type="domain" description="G-protein coupled receptors family 1 profile" evidence="9">
    <location>
        <begin position="32"/>
        <end position="324"/>
    </location>
</feature>
<dbReference type="EMBL" id="CAJNOW010014619">
    <property type="protein sequence ID" value="CAF1633925.1"/>
    <property type="molecule type" value="Genomic_DNA"/>
</dbReference>
<feature type="transmembrane region" description="Helical" evidence="8">
    <location>
        <begin position="135"/>
        <end position="156"/>
    </location>
</feature>
<evidence type="ECO:0000256" key="6">
    <source>
        <dbReference type="ARBA" id="ARBA00023170"/>
    </source>
</evidence>
<dbReference type="Gene3D" id="1.20.1070.10">
    <property type="entry name" value="Rhodopsin 7-helix transmembrane proteins"/>
    <property type="match status" value="1"/>
</dbReference>
<dbReference type="PANTHER" id="PTHR24240">
    <property type="entry name" value="OPSIN"/>
    <property type="match status" value="1"/>
</dbReference>
<accession>A0A816DG79</accession>
<evidence type="ECO:0000256" key="5">
    <source>
        <dbReference type="ARBA" id="ARBA00023136"/>
    </source>
</evidence>
<feature type="transmembrane region" description="Helical" evidence="8">
    <location>
        <begin position="31"/>
        <end position="48"/>
    </location>
</feature>
<comment type="subcellular location">
    <subcellularLocation>
        <location evidence="1">Membrane</location>
        <topology evidence="1">Multi-pass membrane protein</topology>
    </subcellularLocation>
</comment>
<dbReference type="Proteomes" id="UP000663855">
    <property type="component" value="Unassembled WGS sequence"/>
</dbReference>
<evidence type="ECO:0000313" key="12">
    <source>
        <dbReference type="EMBL" id="CAF4099422.1"/>
    </source>
</evidence>
<feature type="transmembrane region" description="Helical" evidence="8">
    <location>
        <begin position="60"/>
        <end position="80"/>
    </location>
</feature>
<reference evidence="11" key="1">
    <citation type="submission" date="2021-02" db="EMBL/GenBank/DDBJ databases">
        <authorList>
            <person name="Nowell W R."/>
        </authorList>
    </citation>
    <scope>NUCLEOTIDE SEQUENCE</scope>
</reference>
<keyword evidence="5 8" id="KW-0472">Membrane</keyword>
<proteinExistence type="predicted"/>
<dbReference type="Proteomes" id="UP000681967">
    <property type="component" value="Unassembled WGS sequence"/>
</dbReference>
<dbReference type="SUPFAM" id="SSF81321">
    <property type="entry name" value="Family A G protein-coupled receptor-like"/>
    <property type="match status" value="1"/>
</dbReference>
<dbReference type="InterPro" id="IPR050125">
    <property type="entry name" value="GPCR_opsins"/>
</dbReference>
<dbReference type="AlphaFoldDB" id="A0A816DG79"/>
<comment type="caution">
    <text evidence="11">The sequence shown here is derived from an EMBL/GenBank/DDBJ whole genome shotgun (WGS) entry which is preliminary data.</text>
</comment>
<gene>
    <name evidence="12" type="ORF">BYL167_LOCUS19032</name>
    <name evidence="10" type="ORF">CJN711_LOCUS15722</name>
    <name evidence="11" type="ORF">KQP761_LOCUS26710</name>
</gene>
<dbReference type="GO" id="GO:0004930">
    <property type="term" value="F:G protein-coupled receptor activity"/>
    <property type="evidence" value="ECO:0007669"/>
    <property type="project" value="UniProtKB-KW"/>
</dbReference>
<evidence type="ECO:0000313" key="10">
    <source>
        <dbReference type="EMBL" id="CAF1275971.1"/>
    </source>
</evidence>
<evidence type="ECO:0000313" key="13">
    <source>
        <dbReference type="Proteomes" id="UP000663834"/>
    </source>
</evidence>
<dbReference type="Proteomes" id="UP000663834">
    <property type="component" value="Unassembled WGS sequence"/>
</dbReference>
<organism evidence="11 13">
    <name type="scientific">Rotaria magnacalcarata</name>
    <dbReference type="NCBI Taxonomy" id="392030"/>
    <lineage>
        <taxon>Eukaryota</taxon>
        <taxon>Metazoa</taxon>
        <taxon>Spiralia</taxon>
        <taxon>Gnathifera</taxon>
        <taxon>Rotifera</taxon>
        <taxon>Eurotatoria</taxon>
        <taxon>Bdelloidea</taxon>
        <taxon>Philodinida</taxon>
        <taxon>Philodinidae</taxon>
        <taxon>Rotaria</taxon>
    </lineage>
</organism>
<dbReference type="EMBL" id="CAJOBH010007970">
    <property type="protein sequence ID" value="CAF4099422.1"/>
    <property type="molecule type" value="Genomic_DNA"/>
</dbReference>
<evidence type="ECO:0000256" key="4">
    <source>
        <dbReference type="ARBA" id="ARBA00023040"/>
    </source>
</evidence>
<dbReference type="GO" id="GO:0016020">
    <property type="term" value="C:membrane"/>
    <property type="evidence" value="ECO:0007669"/>
    <property type="project" value="UniProtKB-SubCell"/>
</dbReference>
<feature type="transmembrane region" description="Helical" evidence="8">
    <location>
        <begin position="267"/>
        <end position="291"/>
    </location>
</feature>
<evidence type="ECO:0000259" key="9">
    <source>
        <dbReference type="PROSITE" id="PS50262"/>
    </source>
</evidence>
<sequence>MESNATNVSLWPYIHFMRCITWNLPCTASRIGGVIILAISIFCLKMNIRFLYSERCQNSLVVSLFLASILVNATSVPGVLVQLFACHRHCFKLYCRIEGVVTYFSGCLCMLVFMTLSIHRYLSLCSYDRLSSYRCLTFVCWFLSIAFTFPLTLNYFNSHALEGLDFHCSINWQDKSTVGRVYIRSSFIAMYFFSLLMLLFVNLRANLIVRHIYSKHYSNSSVQQFSHQQGSMKNSQQSNGFEKAYHIYEYYSKKASHRKYLRANYRFLKSVIFLVSCYLIAWTPYSIIAVLQLLDVKFIFQHSVLIAISAFSAKISVIVTPFVYLGIMKYKSLKQKLFK</sequence>
<dbReference type="InterPro" id="IPR017452">
    <property type="entry name" value="GPCR_Rhodpsn_7TM"/>
</dbReference>
<keyword evidence="4" id="KW-0297">G-protein coupled receptor</keyword>
<evidence type="ECO:0000256" key="7">
    <source>
        <dbReference type="ARBA" id="ARBA00023224"/>
    </source>
</evidence>
<dbReference type="EMBL" id="CAJNOV010007294">
    <property type="protein sequence ID" value="CAF1275971.1"/>
    <property type="molecule type" value="Genomic_DNA"/>
</dbReference>
<dbReference type="Pfam" id="PF00001">
    <property type="entry name" value="7tm_1"/>
    <property type="match status" value="1"/>
</dbReference>
<evidence type="ECO:0000256" key="8">
    <source>
        <dbReference type="SAM" id="Phobius"/>
    </source>
</evidence>
<evidence type="ECO:0000256" key="1">
    <source>
        <dbReference type="ARBA" id="ARBA00004141"/>
    </source>
</evidence>
<name>A0A816DG79_9BILA</name>
<keyword evidence="7" id="KW-0807">Transducer</keyword>
<protein>
    <recommendedName>
        <fullName evidence="9">G-protein coupled receptors family 1 profile domain-containing protein</fullName>
    </recommendedName>
</protein>
<evidence type="ECO:0000256" key="3">
    <source>
        <dbReference type="ARBA" id="ARBA00022989"/>
    </source>
</evidence>
<dbReference type="PROSITE" id="PS50262">
    <property type="entry name" value="G_PROTEIN_RECEP_F1_2"/>
    <property type="match status" value="1"/>
</dbReference>
<dbReference type="PRINTS" id="PR00237">
    <property type="entry name" value="GPCRRHODOPSN"/>
</dbReference>
<keyword evidence="3 8" id="KW-1133">Transmembrane helix</keyword>